<dbReference type="Proteomes" id="UP000078542">
    <property type="component" value="Unassembled WGS sequence"/>
</dbReference>
<evidence type="ECO:0000256" key="1">
    <source>
        <dbReference type="SAM" id="MobiDB-lite"/>
    </source>
</evidence>
<organism evidence="2 3">
    <name type="scientific">Cyphomyrmex costatus</name>
    <dbReference type="NCBI Taxonomy" id="456900"/>
    <lineage>
        <taxon>Eukaryota</taxon>
        <taxon>Metazoa</taxon>
        <taxon>Ecdysozoa</taxon>
        <taxon>Arthropoda</taxon>
        <taxon>Hexapoda</taxon>
        <taxon>Insecta</taxon>
        <taxon>Pterygota</taxon>
        <taxon>Neoptera</taxon>
        <taxon>Endopterygota</taxon>
        <taxon>Hymenoptera</taxon>
        <taxon>Apocrita</taxon>
        <taxon>Aculeata</taxon>
        <taxon>Formicoidea</taxon>
        <taxon>Formicidae</taxon>
        <taxon>Myrmicinae</taxon>
        <taxon>Cyphomyrmex</taxon>
    </lineage>
</organism>
<dbReference type="AlphaFoldDB" id="A0A151IAB6"/>
<feature type="compositionally biased region" description="Basic and acidic residues" evidence="1">
    <location>
        <begin position="11"/>
        <end position="26"/>
    </location>
</feature>
<protein>
    <submittedName>
        <fullName evidence="2">Uncharacterized protein</fullName>
    </submittedName>
</protein>
<feature type="region of interest" description="Disordered" evidence="1">
    <location>
        <begin position="1"/>
        <end position="28"/>
    </location>
</feature>
<keyword evidence="3" id="KW-1185">Reference proteome</keyword>
<dbReference type="EMBL" id="KQ978239">
    <property type="protein sequence ID" value="KYM96053.1"/>
    <property type="molecule type" value="Genomic_DNA"/>
</dbReference>
<dbReference type="STRING" id="456900.A0A151IAB6"/>
<accession>A0A151IAB6</accession>
<evidence type="ECO:0000313" key="2">
    <source>
        <dbReference type="EMBL" id="KYM96053.1"/>
    </source>
</evidence>
<sequence length="280" mass="31798">MALLGFGLSTEQDKNKKPKSKTEPSKETASASVLLISKKPKKTVCIFCKSSHESFACEKALPLIFIGADVAGKLLTGRKHNLKNELTAFETHLGWTVMEKLPKALPRPDTATLVTTLCVQEASPSDLWRLDVIRITDPIEKASKLVRDEQTREFLKRTAKLNPDSRYEVMWIEDHAPVSSNYDIARNRLKICIERLKTQNLFEAYDNVFKEWLSEGVIEKVPGEGSVLGHYLPHRPVVKTHGTTKIRPSGVILPEFNKKKGTARWEQFFLWNRSQMIGRK</sequence>
<evidence type="ECO:0000313" key="3">
    <source>
        <dbReference type="Proteomes" id="UP000078542"/>
    </source>
</evidence>
<gene>
    <name evidence="2" type="ORF">ALC62_13304</name>
</gene>
<proteinExistence type="predicted"/>
<reference evidence="2 3" key="1">
    <citation type="submission" date="2016-03" db="EMBL/GenBank/DDBJ databases">
        <title>Cyphomyrmex costatus WGS genome.</title>
        <authorList>
            <person name="Nygaard S."/>
            <person name="Hu H."/>
            <person name="Boomsma J."/>
            <person name="Zhang G."/>
        </authorList>
    </citation>
    <scope>NUCLEOTIDE SEQUENCE [LARGE SCALE GENOMIC DNA]</scope>
    <source>
        <strain evidence="2">MS0001</strain>
        <tissue evidence="2">Whole body</tissue>
    </source>
</reference>
<name>A0A151IAB6_9HYME</name>